<comment type="caution">
    <text evidence="3">The sequence shown here is derived from an EMBL/GenBank/DDBJ whole genome shotgun (WGS) entry which is preliminary data.</text>
</comment>
<feature type="region of interest" description="Disordered" evidence="1">
    <location>
        <begin position="37"/>
        <end position="60"/>
    </location>
</feature>
<proteinExistence type="predicted"/>
<dbReference type="InterPro" id="IPR005543">
    <property type="entry name" value="PASTA_dom"/>
</dbReference>
<organism evidence="3 4">
    <name type="scientific">Demequina litorisediminis</name>
    <dbReference type="NCBI Taxonomy" id="1849022"/>
    <lineage>
        <taxon>Bacteria</taxon>
        <taxon>Bacillati</taxon>
        <taxon>Actinomycetota</taxon>
        <taxon>Actinomycetes</taxon>
        <taxon>Micrococcales</taxon>
        <taxon>Demequinaceae</taxon>
        <taxon>Demequina</taxon>
    </lineage>
</organism>
<evidence type="ECO:0000313" key="3">
    <source>
        <dbReference type="EMBL" id="GMA37613.1"/>
    </source>
</evidence>
<dbReference type="Proteomes" id="UP001157125">
    <property type="component" value="Unassembled WGS sequence"/>
</dbReference>
<dbReference type="Pfam" id="PF03793">
    <property type="entry name" value="PASTA"/>
    <property type="match status" value="1"/>
</dbReference>
<dbReference type="RefSeq" id="WP_284329194.1">
    <property type="nucleotide sequence ID" value="NZ_BSUN01000001.1"/>
</dbReference>
<keyword evidence="4" id="KW-1185">Reference proteome</keyword>
<sequence>MHVRTALLGLTLDEALDVMEETTGTRPTQMMESDGVIISQSPEPGEPVPPEGGIAVTFSE</sequence>
<gene>
    <name evidence="3" type="ORF">GCM10025876_38170</name>
</gene>
<evidence type="ECO:0000256" key="1">
    <source>
        <dbReference type="SAM" id="MobiDB-lite"/>
    </source>
</evidence>
<feature type="domain" description="PASTA" evidence="2">
    <location>
        <begin position="7"/>
        <end position="59"/>
    </location>
</feature>
<dbReference type="EMBL" id="BSUN01000001">
    <property type="protein sequence ID" value="GMA37613.1"/>
    <property type="molecule type" value="Genomic_DNA"/>
</dbReference>
<reference evidence="4" key="1">
    <citation type="journal article" date="2019" name="Int. J. Syst. Evol. Microbiol.">
        <title>The Global Catalogue of Microorganisms (GCM) 10K type strain sequencing project: providing services to taxonomists for standard genome sequencing and annotation.</title>
        <authorList>
            <consortium name="The Broad Institute Genomics Platform"/>
            <consortium name="The Broad Institute Genome Sequencing Center for Infectious Disease"/>
            <person name="Wu L."/>
            <person name="Ma J."/>
        </authorList>
    </citation>
    <scope>NUCLEOTIDE SEQUENCE [LARGE SCALE GENOMIC DNA]</scope>
    <source>
        <strain evidence="4">NBRC 112299</strain>
    </source>
</reference>
<accession>A0ABQ6II83</accession>
<name>A0ABQ6II83_9MICO</name>
<evidence type="ECO:0000313" key="4">
    <source>
        <dbReference type="Proteomes" id="UP001157125"/>
    </source>
</evidence>
<protein>
    <recommendedName>
        <fullName evidence="2">PASTA domain-containing protein</fullName>
    </recommendedName>
</protein>
<evidence type="ECO:0000259" key="2">
    <source>
        <dbReference type="Pfam" id="PF03793"/>
    </source>
</evidence>